<evidence type="ECO:0000256" key="5">
    <source>
        <dbReference type="ARBA" id="ARBA00023136"/>
    </source>
</evidence>
<keyword evidence="5 7" id="KW-0472">Membrane</keyword>
<evidence type="ECO:0000313" key="10">
    <source>
        <dbReference type="Proteomes" id="UP000004465"/>
    </source>
</evidence>
<protein>
    <recommendedName>
        <fullName evidence="8">ABC3 transporter permease C-terminal domain-containing protein</fullName>
    </recommendedName>
</protein>
<keyword evidence="6" id="KW-0175">Coiled coil</keyword>
<evidence type="ECO:0000256" key="4">
    <source>
        <dbReference type="ARBA" id="ARBA00022989"/>
    </source>
</evidence>
<feature type="domain" description="ABC3 transporter permease C-terminal" evidence="8">
    <location>
        <begin position="686"/>
        <end position="804"/>
    </location>
</feature>
<sequence>MKSLKKSIIRSFKSSTGRFFSIFMLMMIGSFALVGLKVTGPNMVTTGENYFNQTNLTDVTVIGSMGIDRDDVKQIDKVSGISQIEYGYLKDVSIDDSNSSIRILSQPKEISKYIIQEGNDLKNQTDILLSKNFEDRYKIGDKISFIEKTGIDDKMVLKNHSYKLVGFVDSAEYISYANMGASQAGDGNLTGFAYVMDDNFDSDYFMIARMRYEDTNNLNPFSDEYRRKIEAHTDELNDRLKDRGSHRLATIKSNIQDEIDEGQAKIDDAQSKINDKQQKLDSAKDKIADGKDQLADADKKLKDAKGLLSSSKKTLDQKWQELQAGKAKLDAGKSSLIMAENQLNNAFGLINQGKKDLATAQNTLANKENELANGKDQLAAGLDQYEQKKAEVDSKNEQLTAAENELQQKQDQVTNLLNGISEVENNIAPLEARIDQITIDLSNPDIDDETKENLTSELVANQANLDGLKQKLNELNQTKAAMLTPEVEAQLETGKKELDNKRTELNVAYEKLGTAKADLDEKQAEIAAGEEKLEAGRANLQQKEAELNQAKADYQSGKAQYQSSVNLYTQNLNTYYQGLNNWNAAFEKLNRKEAEYQSNLDKYKTNVKELEEKEQEYQDGLKEFNEKSTEANDKIKDGEEKIKAAKELMDSIETPVYNIYNRREALGSAGYTIYRTISDIVDKLSNIFPVFLYFVAALVTLTTMTRFIDEERINSGTLKALGYQDKDIIKKFTIYGFIAGILGTLFGVILGHTLLPLIIFNAYGKHFSVPKIQLAFYPKLVVISLILSLISSVIPAFIVAKKQLNDKPTNLLLPKPPAKGSKILLEKITPIWSRMGFIQKVTARNIFRYKKRMFMTIFGVAGAATLLFAGFSVQRSIEGIETTQFGELINYDLIVAFNNQQSDDDKKQIDDLLTSHQVTNHTGLHYDKVTKVAGDFNDKQEINLLVSNDVDKVNEFIILRDRKSGKTIKLPEDGVVISERLADITGTKIGDELTIQDKHDHDKTVKVAAISEMYAGHFMFMTDKNYEKAFGENYEANAEIVTLADSSLDNANKVAKQFMNIDGVKGVVSNTLIENQTNIVVTALNKIMLLIIVVATLLAMVILYNLTNINVQERIRELSTIKVLGFHNREVTMYIYRETIFLTLLGIFAGYILGDALFIYILKIVPPAEIMFNPALSWISFAIPLGIIGIITLILGRLVFHKLKHVDMLEALKSVE</sequence>
<feature type="transmembrane region" description="Helical" evidence="7">
    <location>
        <begin position="734"/>
        <end position="760"/>
    </location>
</feature>
<feature type="transmembrane region" description="Helical" evidence="7">
    <location>
        <begin position="1139"/>
        <end position="1163"/>
    </location>
</feature>
<dbReference type="Proteomes" id="UP000004465">
    <property type="component" value="Unassembled WGS sequence"/>
</dbReference>
<gene>
    <name evidence="9" type="ORF">HMPREF9706_01431</name>
</gene>
<name>K1LBK0_9LACT</name>
<feature type="transmembrane region" description="Helical" evidence="7">
    <location>
        <begin position="853"/>
        <end position="873"/>
    </location>
</feature>
<dbReference type="HOGENOM" id="CLU_005531_0_0_9"/>
<dbReference type="GO" id="GO:0005886">
    <property type="term" value="C:plasma membrane"/>
    <property type="evidence" value="ECO:0007669"/>
    <property type="project" value="UniProtKB-SubCell"/>
</dbReference>
<reference evidence="9 10" key="1">
    <citation type="submission" date="2012-07" db="EMBL/GenBank/DDBJ databases">
        <title>The Genome Sequence of Facklamia hominis CCUG 36813.</title>
        <authorList>
            <consortium name="The Broad Institute Genome Sequencing Platform"/>
            <person name="Earl A."/>
            <person name="Ward D."/>
            <person name="Feldgarden M."/>
            <person name="Gevers D."/>
            <person name="Huys G."/>
            <person name="Walker B."/>
            <person name="Young S.K."/>
            <person name="Zeng Q."/>
            <person name="Gargeya S."/>
            <person name="Fitzgerald M."/>
            <person name="Haas B."/>
            <person name="Abouelleil A."/>
            <person name="Alvarado L."/>
            <person name="Arachchi H.M."/>
            <person name="Berlin A.M."/>
            <person name="Chapman S.B."/>
            <person name="Goldberg J."/>
            <person name="Griggs A."/>
            <person name="Gujja S."/>
            <person name="Hansen M."/>
            <person name="Howarth C."/>
            <person name="Imamovic A."/>
            <person name="Larimer J."/>
            <person name="McCowen C."/>
            <person name="Montmayeur A."/>
            <person name="Murphy C."/>
            <person name="Neiman D."/>
            <person name="Pearson M."/>
            <person name="Priest M."/>
            <person name="Roberts A."/>
            <person name="Saif S."/>
            <person name="Shea T."/>
            <person name="Sisk P."/>
            <person name="Sykes S."/>
            <person name="Wortman J."/>
            <person name="Nusbaum C."/>
            <person name="Birren B."/>
        </authorList>
    </citation>
    <scope>NUCLEOTIDE SEQUENCE [LARGE SCALE GENOMIC DNA]</scope>
    <source>
        <strain evidence="9 10">CCUG 36813</strain>
    </source>
</reference>
<keyword evidence="3 7" id="KW-0812">Transmembrane</keyword>
<dbReference type="PANTHER" id="PTHR30287">
    <property type="entry name" value="MEMBRANE COMPONENT OF PREDICTED ABC SUPERFAMILY METABOLITE UPTAKE TRANSPORTER"/>
    <property type="match status" value="1"/>
</dbReference>
<dbReference type="InterPro" id="IPR003838">
    <property type="entry name" value="ABC3_permease_C"/>
</dbReference>
<feature type="transmembrane region" description="Helical" evidence="7">
    <location>
        <begin position="1175"/>
        <end position="1200"/>
    </location>
</feature>
<feature type="transmembrane region" description="Helical" evidence="7">
    <location>
        <begin position="20"/>
        <end position="38"/>
    </location>
</feature>
<dbReference type="InterPro" id="IPR038766">
    <property type="entry name" value="Membrane_comp_ABC_pdt"/>
</dbReference>
<feature type="coiled-coil region" evidence="6">
    <location>
        <begin position="451"/>
        <end position="478"/>
    </location>
</feature>
<feature type="coiled-coil region" evidence="6">
    <location>
        <begin position="252"/>
        <end position="300"/>
    </location>
</feature>
<dbReference type="RefSeq" id="WP_006908741.1">
    <property type="nucleotide sequence ID" value="NZ_JH932292.1"/>
</dbReference>
<feature type="transmembrane region" description="Helical" evidence="7">
    <location>
        <begin position="687"/>
        <end position="708"/>
    </location>
</feature>
<dbReference type="STRING" id="883111.HMPREF9706_01431"/>
<evidence type="ECO:0000256" key="7">
    <source>
        <dbReference type="SAM" id="Phobius"/>
    </source>
</evidence>
<keyword evidence="10" id="KW-1185">Reference proteome</keyword>
<feature type="transmembrane region" description="Helical" evidence="7">
    <location>
        <begin position="780"/>
        <end position="800"/>
    </location>
</feature>
<evidence type="ECO:0000256" key="3">
    <source>
        <dbReference type="ARBA" id="ARBA00022692"/>
    </source>
</evidence>
<organism evidence="9 10">
    <name type="scientific">Facklamia hominis CCUG 36813</name>
    <dbReference type="NCBI Taxonomy" id="883111"/>
    <lineage>
        <taxon>Bacteria</taxon>
        <taxon>Bacillati</taxon>
        <taxon>Bacillota</taxon>
        <taxon>Bacilli</taxon>
        <taxon>Lactobacillales</taxon>
        <taxon>Aerococcaceae</taxon>
        <taxon>Facklamia</taxon>
    </lineage>
</organism>
<comment type="subcellular location">
    <subcellularLocation>
        <location evidence="1">Cell membrane</location>
        <topology evidence="1">Multi-pass membrane protein</topology>
    </subcellularLocation>
</comment>
<feature type="domain" description="ABC3 transporter permease C-terminal" evidence="8">
    <location>
        <begin position="1090"/>
        <end position="1201"/>
    </location>
</feature>
<comment type="caution">
    <text evidence="9">The sequence shown here is derived from an EMBL/GenBank/DDBJ whole genome shotgun (WGS) entry which is preliminary data.</text>
</comment>
<evidence type="ECO:0000256" key="6">
    <source>
        <dbReference type="SAM" id="Coils"/>
    </source>
</evidence>
<keyword evidence="2" id="KW-1003">Cell membrane</keyword>
<proteinExistence type="predicted"/>
<evidence type="ECO:0000256" key="2">
    <source>
        <dbReference type="ARBA" id="ARBA00022475"/>
    </source>
</evidence>
<accession>K1LBK0</accession>
<evidence type="ECO:0000256" key="1">
    <source>
        <dbReference type="ARBA" id="ARBA00004651"/>
    </source>
</evidence>
<dbReference type="PATRIC" id="fig|883111.3.peg.1446"/>
<evidence type="ECO:0000259" key="8">
    <source>
        <dbReference type="Pfam" id="PF02687"/>
    </source>
</evidence>
<feature type="coiled-coil region" evidence="6">
    <location>
        <begin position="512"/>
        <end position="648"/>
    </location>
</feature>
<dbReference type="Gene3D" id="1.10.287.1490">
    <property type="match status" value="2"/>
</dbReference>
<dbReference type="AlphaFoldDB" id="K1LBK0"/>
<dbReference type="Pfam" id="PF02687">
    <property type="entry name" value="FtsX"/>
    <property type="match status" value="2"/>
</dbReference>
<dbReference type="PANTHER" id="PTHR30287:SF1">
    <property type="entry name" value="INNER MEMBRANE PROTEIN"/>
    <property type="match status" value="1"/>
</dbReference>
<feature type="transmembrane region" description="Helical" evidence="7">
    <location>
        <begin position="1087"/>
        <end position="1106"/>
    </location>
</feature>
<dbReference type="EMBL" id="AGZD01000009">
    <property type="protein sequence ID" value="EKB53995.1"/>
    <property type="molecule type" value="Genomic_DNA"/>
</dbReference>
<dbReference type="OrthoDB" id="5137249at2"/>
<evidence type="ECO:0000313" key="9">
    <source>
        <dbReference type="EMBL" id="EKB53995.1"/>
    </source>
</evidence>
<feature type="coiled-coil region" evidence="6">
    <location>
        <begin position="350"/>
        <end position="426"/>
    </location>
</feature>
<keyword evidence="4 7" id="KW-1133">Transmembrane helix</keyword>